<dbReference type="Proteomes" id="UP000236178">
    <property type="component" value="Unassembled WGS sequence"/>
</dbReference>
<sequence length="178" mass="18920">MSPSTWRHDVHARRRVAGDQGGQTDSEAVVMRTLSVTERADGDRRAMETELAVLAASGATTIVQLMAQDAWTTAKERVLALFGGRGANGVESVEAELDETHAVAVADGDDVGLAPFVSQWQARLLVLLQQDPGTAEQVRALVAESADRTGSVHNVISGGEFRGPVIQTRTINGDLNFG</sequence>
<comment type="caution">
    <text evidence="1">The sequence shown here is derived from an EMBL/GenBank/DDBJ whole genome shotgun (WGS) entry which is preliminary data.</text>
</comment>
<accession>A0A2I0SKF6</accession>
<evidence type="ECO:0000313" key="2">
    <source>
        <dbReference type="Proteomes" id="UP000236178"/>
    </source>
</evidence>
<dbReference type="EMBL" id="PJOS01000052">
    <property type="protein sequence ID" value="PKT70374.1"/>
    <property type="molecule type" value="Genomic_DNA"/>
</dbReference>
<protein>
    <submittedName>
        <fullName evidence="1">Uncharacterized protein</fullName>
    </submittedName>
</protein>
<reference evidence="1 2" key="1">
    <citation type="submission" date="2017-12" db="EMBL/GenBank/DDBJ databases">
        <title>Streptomyces populusis sp. nov., a novel endophytic actinobacterium isolated from stems of Populus adenopoda Maxim.</title>
        <authorList>
            <person name="Wang Z."/>
        </authorList>
    </citation>
    <scope>NUCLEOTIDE SEQUENCE [LARGE SCALE GENOMIC DNA]</scope>
    <source>
        <strain evidence="1 2">A249</strain>
    </source>
</reference>
<dbReference type="OrthoDB" id="3870696at2"/>
<gene>
    <name evidence="1" type="ORF">CW362_24760</name>
</gene>
<keyword evidence="2" id="KW-1185">Reference proteome</keyword>
<proteinExistence type="predicted"/>
<name>A0A2I0SKF6_9ACTN</name>
<evidence type="ECO:0000313" key="1">
    <source>
        <dbReference type="EMBL" id="PKT70374.1"/>
    </source>
</evidence>
<organism evidence="1 2">
    <name type="scientific">Streptomyces populi</name>
    <dbReference type="NCBI Taxonomy" id="2058924"/>
    <lineage>
        <taxon>Bacteria</taxon>
        <taxon>Bacillati</taxon>
        <taxon>Actinomycetota</taxon>
        <taxon>Actinomycetes</taxon>
        <taxon>Kitasatosporales</taxon>
        <taxon>Streptomycetaceae</taxon>
        <taxon>Streptomyces</taxon>
    </lineage>
</organism>
<dbReference type="AlphaFoldDB" id="A0A2I0SKF6"/>